<dbReference type="EMBL" id="SPDV01000023">
    <property type="protein sequence ID" value="TFI57817.1"/>
    <property type="molecule type" value="Genomic_DNA"/>
</dbReference>
<dbReference type="OrthoDB" id="7784388at2"/>
<reference evidence="1 2" key="1">
    <citation type="submission" date="2019-03" db="EMBL/GenBank/DDBJ databases">
        <title>Genome sequence of Sphingomonas sp. 17J27-24.</title>
        <authorList>
            <person name="Kim M."/>
            <person name="Maeng S."/>
            <person name="Sathiyaraj S."/>
        </authorList>
    </citation>
    <scope>NUCLEOTIDE SEQUENCE [LARGE SCALE GENOMIC DNA]</scope>
    <source>
        <strain evidence="1 2">17J27-24</strain>
    </source>
</reference>
<evidence type="ECO:0000313" key="1">
    <source>
        <dbReference type="EMBL" id="TFI57817.1"/>
    </source>
</evidence>
<dbReference type="RefSeq" id="WP_135087455.1">
    <property type="nucleotide sequence ID" value="NZ_SPDV01000023.1"/>
</dbReference>
<evidence type="ECO:0000313" key="2">
    <source>
        <dbReference type="Proteomes" id="UP000298213"/>
    </source>
</evidence>
<name>A0A4Y8ZQS7_9SPHN</name>
<gene>
    <name evidence="1" type="ORF">E2493_12990</name>
</gene>
<organism evidence="1 2">
    <name type="scientific">Sphingomonas parva</name>
    <dbReference type="NCBI Taxonomy" id="2555898"/>
    <lineage>
        <taxon>Bacteria</taxon>
        <taxon>Pseudomonadati</taxon>
        <taxon>Pseudomonadota</taxon>
        <taxon>Alphaproteobacteria</taxon>
        <taxon>Sphingomonadales</taxon>
        <taxon>Sphingomonadaceae</taxon>
        <taxon>Sphingomonas</taxon>
    </lineage>
</organism>
<comment type="caution">
    <text evidence="1">The sequence shown here is derived from an EMBL/GenBank/DDBJ whole genome shotgun (WGS) entry which is preliminary data.</text>
</comment>
<accession>A0A4Y8ZQS7</accession>
<sequence>MDKNDDQSPAGRAVSWKRSIASGLAKPIPNPQVDPTIRYVLLIPEDEPSEASPMQGFSQGMVETAHVLRLLVELPADVLEPALPRSAQVGRRVNGTAAWSWTPLAVRVLGELSVSAESPFMVILTQDPQVAKKADRWIASQRYHPLHVSASEASGRILMSKLTPSHLLDHFRAVLAQVARDEPTLERRLVTEALSKWSPREIQNFAKPVPGHNVSLPAVMALQGAGFHFADAGPFVGADPEDYVALIRMLATYVLDERSRHRSMAAFRTTPPQPDLYVTAPSLYSHFYEEGLGPSGTPDERAARDLLRILARQAGYQLHANAQIWSRIMKSPLARGIMEVRSAEIAIQVAAAGLAAAGTMAATVRVPPAVNRAQGSVRQFANHVRSEKSKPTGKLIKTFARVQERLASAVGPELTSVIERATAIKLVTDVPLEWLPIGNLPLALRKDVARITATPGNLQIGLLARSGLLHLSVEAFGEVLVIAAIDRKDPIAEVLTRSLDAWAAMYVGRISVDVTPAFSSSWS</sequence>
<proteinExistence type="predicted"/>
<protein>
    <submittedName>
        <fullName evidence="1">Uncharacterized protein</fullName>
    </submittedName>
</protein>
<dbReference type="AlphaFoldDB" id="A0A4Y8ZQS7"/>
<dbReference type="Proteomes" id="UP000298213">
    <property type="component" value="Unassembled WGS sequence"/>
</dbReference>
<keyword evidence="2" id="KW-1185">Reference proteome</keyword>